<gene>
    <name evidence="1" type="ORF">GDR74_16020</name>
</gene>
<keyword evidence="2" id="KW-1185">Reference proteome</keyword>
<organism evidence="1 2">
    <name type="scientific">Microvirga thermotolerans</name>
    <dbReference type="NCBI Taxonomy" id="2651334"/>
    <lineage>
        <taxon>Bacteria</taxon>
        <taxon>Pseudomonadati</taxon>
        <taxon>Pseudomonadota</taxon>
        <taxon>Alphaproteobacteria</taxon>
        <taxon>Hyphomicrobiales</taxon>
        <taxon>Methylobacteriaceae</taxon>
        <taxon>Microvirga</taxon>
    </lineage>
</organism>
<sequence>MPLRLPPARFQATALAAVFLCAAVLPGEASLRLQGDSGPAVSARFDPLADRTRIAHRIGNLCVTFALPRVWRVTVQDDGHALLSAPDGTALEAVLRPARDVEDMPQPDLASRDAALLQRDHESLFGRPAQSATLVPMPSGAKRWTATWTDANLPGASREVTLDTVIVPLSEEWLLELSLARADAPAVYGALAAEALAGLRREPASACRAAAR</sequence>
<protein>
    <submittedName>
        <fullName evidence="1">Uncharacterized protein</fullName>
    </submittedName>
</protein>
<evidence type="ECO:0000313" key="2">
    <source>
        <dbReference type="Proteomes" id="UP000325614"/>
    </source>
</evidence>
<name>A0A5P9JYB1_9HYPH</name>
<proteinExistence type="predicted"/>
<reference evidence="1 2" key="1">
    <citation type="submission" date="2019-10" db="EMBL/GenBank/DDBJ databases">
        <title>Isolation, Identification of Microvirga thermotolerans HR1, a novel thermophilic bacterium and Comparative Genomics of the genus Microvirga.</title>
        <authorList>
            <person name="Li J."/>
            <person name="Zhang W."/>
            <person name="Lin M."/>
            <person name="Wang J."/>
        </authorList>
    </citation>
    <scope>NUCLEOTIDE SEQUENCE [LARGE SCALE GENOMIC DNA]</scope>
    <source>
        <strain evidence="1 2">HR1</strain>
    </source>
</reference>
<dbReference type="EMBL" id="CP045423">
    <property type="protein sequence ID" value="QFU17597.1"/>
    <property type="molecule type" value="Genomic_DNA"/>
</dbReference>
<dbReference type="Proteomes" id="UP000325614">
    <property type="component" value="Chromosome"/>
</dbReference>
<dbReference type="RefSeq" id="WP_152587231.1">
    <property type="nucleotide sequence ID" value="NZ_CP045423.1"/>
</dbReference>
<accession>A0A5P9JYB1</accession>
<dbReference type="KEGG" id="mico:GDR74_16020"/>
<dbReference type="AlphaFoldDB" id="A0A5P9JYB1"/>
<evidence type="ECO:0000313" key="1">
    <source>
        <dbReference type="EMBL" id="QFU17597.1"/>
    </source>
</evidence>